<sequence length="107" mass="11946">MIFLPFFETIILDCVLELVKLYSTTQYSDGSVLETTPVDLTVTTVDVQIPTVNSLTVWKMCEALDQKVNFVPLPGATALPRTPHRGVDQTTIVPVEQLFFEGETSHF</sequence>
<gene>
    <name evidence="2" type="ORF">TNCT_214251</name>
</gene>
<feature type="chain" id="PRO_5036495618" evidence="1">
    <location>
        <begin position="22"/>
        <end position="107"/>
    </location>
</feature>
<evidence type="ECO:0000313" key="2">
    <source>
        <dbReference type="EMBL" id="GFR32167.1"/>
    </source>
</evidence>
<dbReference type="EMBL" id="BMAO01039545">
    <property type="protein sequence ID" value="GFR32167.1"/>
    <property type="molecule type" value="Genomic_DNA"/>
</dbReference>
<dbReference type="Proteomes" id="UP000887116">
    <property type="component" value="Unassembled WGS sequence"/>
</dbReference>
<comment type="caution">
    <text evidence="2">The sequence shown here is derived from an EMBL/GenBank/DDBJ whole genome shotgun (WGS) entry which is preliminary data.</text>
</comment>
<name>A0A8X6M503_TRICU</name>
<evidence type="ECO:0000256" key="1">
    <source>
        <dbReference type="SAM" id="SignalP"/>
    </source>
</evidence>
<dbReference type="AlphaFoldDB" id="A0A8X6M503"/>
<accession>A0A8X6M503</accession>
<keyword evidence="3" id="KW-1185">Reference proteome</keyword>
<protein>
    <submittedName>
        <fullName evidence="2">Uncharacterized protein</fullName>
    </submittedName>
</protein>
<proteinExistence type="predicted"/>
<reference evidence="2" key="1">
    <citation type="submission" date="2020-07" db="EMBL/GenBank/DDBJ databases">
        <title>Multicomponent nature underlies the extraordinary mechanical properties of spider dragline silk.</title>
        <authorList>
            <person name="Kono N."/>
            <person name="Nakamura H."/>
            <person name="Mori M."/>
            <person name="Yoshida Y."/>
            <person name="Ohtoshi R."/>
            <person name="Malay A.D."/>
            <person name="Moran D.A.P."/>
            <person name="Tomita M."/>
            <person name="Numata K."/>
            <person name="Arakawa K."/>
        </authorList>
    </citation>
    <scope>NUCLEOTIDE SEQUENCE</scope>
</reference>
<feature type="signal peptide" evidence="1">
    <location>
        <begin position="1"/>
        <end position="21"/>
    </location>
</feature>
<organism evidence="2 3">
    <name type="scientific">Trichonephila clavata</name>
    <name type="common">Joro spider</name>
    <name type="synonym">Nephila clavata</name>
    <dbReference type="NCBI Taxonomy" id="2740835"/>
    <lineage>
        <taxon>Eukaryota</taxon>
        <taxon>Metazoa</taxon>
        <taxon>Ecdysozoa</taxon>
        <taxon>Arthropoda</taxon>
        <taxon>Chelicerata</taxon>
        <taxon>Arachnida</taxon>
        <taxon>Araneae</taxon>
        <taxon>Araneomorphae</taxon>
        <taxon>Entelegynae</taxon>
        <taxon>Araneoidea</taxon>
        <taxon>Nephilidae</taxon>
        <taxon>Trichonephila</taxon>
    </lineage>
</organism>
<evidence type="ECO:0000313" key="3">
    <source>
        <dbReference type="Proteomes" id="UP000887116"/>
    </source>
</evidence>
<keyword evidence="1" id="KW-0732">Signal</keyword>